<organism evidence="2 3">
    <name type="scientific">Acidisarcina polymorpha</name>
    <dbReference type="NCBI Taxonomy" id="2211140"/>
    <lineage>
        <taxon>Bacteria</taxon>
        <taxon>Pseudomonadati</taxon>
        <taxon>Acidobacteriota</taxon>
        <taxon>Terriglobia</taxon>
        <taxon>Terriglobales</taxon>
        <taxon>Acidobacteriaceae</taxon>
        <taxon>Acidisarcina</taxon>
    </lineage>
</organism>
<evidence type="ECO:0000256" key="1">
    <source>
        <dbReference type="SAM" id="Phobius"/>
    </source>
</evidence>
<keyword evidence="1" id="KW-0812">Transmembrane</keyword>
<dbReference type="Proteomes" id="UP000253606">
    <property type="component" value="Chromosome"/>
</dbReference>
<feature type="transmembrane region" description="Helical" evidence="1">
    <location>
        <begin position="20"/>
        <end position="38"/>
    </location>
</feature>
<reference evidence="2 3" key="1">
    <citation type="journal article" date="2018" name="Front. Microbiol.">
        <title>Hydrolytic Capabilities as a Key to Environmental Success: Chitinolytic and Cellulolytic Acidobacteria From Acidic Sub-arctic Soils and Boreal Peatlands.</title>
        <authorList>
            <person name="Belova S.E."/>
            <person name="Ravin N.V."/>
            <person name="Pankratov T.A."/>
            <person name="Rakitin A.L."/>
            <person name="Ivanova A.A."/>
            <person name="Beletsky A.V."/>
            <person name="Mardanov A.V."/>
            <person name="Sinninghe Damste J.S."/>
            <person name="Dedysh S.N."/>
        </authorList>
    </citation>
    <scope>NUCLEOTIDE SEQUENCE [LARGE SCALE GENOMIC DNA]</scope>
    <source>
        <strain evidence="2 3">SBC82</strain>
    </source>
</reference>
<evidence type="ECO:0000313" key="3">
    <source>
        <dbReference type="Proteomes" id="UP000253606"/>
    </source>
</evidence>
<dbReference type="AlphaFoldDB" id="A0A2Z5G0Y7"/>
<dbReference type="KEGG" id="abas:ACPOL_3381"/>
<name>A0A2Z5G0Y7_9BACT</name>
<sequence>MKHIAALILSNGEYDARQNPVPFCLAVAVVAAIIVSICH</sequence>
<gene>
    <name evidence="2" type="ORF">ACPOL_3381</name>
</gene>
<keyword evidence="3" id="KW-1185">Reference proteome</keyword>
<proteinExistence type="predicted"/>
<evidence type="ECO:0000313" key="2">
    <source>
        <dbReference type="EMBL" id="AXC12670.1"/>
    </source>
</evidence>
<keyword evidence="1" id="KW-1133">Transmembrane helix</keyword>
<protein>
    <submittedName>
        <fullName evidence="2">Uncharacterized protein</fullName>
    </submittedName>
</protein>
<accession>A0A2Z5G0Y7</accession>
<dbReference type="EMBL" id="CP030840">
    <property type="protein sequence ID" value="AXC12670.1"/>
    <property type="molecule type" value="Genomic_DNA"/>
</dbReference>
<keyword evidence="1" id="KW-0472">Membrane</keyword>